<dbReference type="AlphaFoldDB" id="A0A6J1VBX8"/>
<dbReference type="RefSeq" id="XP_026540777.1">
    <property type="nucleotide sequence ID" value="XM_026684992.1"/>
</dbReference>
<dbReference type="GO" id="GO:0005576">
    <property type="term" value="C:extracellular region"/>
    <property type="evidence" value="ECO:0007669"/>
    <property type="project" value="UniProtKB-SubCell"/>
</dbReference>
<feature type="transmembrane region" description="Helical" evidence="5">
    <location>
        <begin position="100"/>
        <end position="121"/>
    </location>
</feature>
<dbReference type="KEGG" id="nss:113423542"/>
<evidence type="ECO:0000313" key="8">
    <source>
        <dbReference type="RefSeq" id="XP_026540777.1"/>
    </source>
</evidence>
<dbReference type="PANTHER" id="PTHR15028:SF6">
    <property type="entry name" value="B-CELL DIFFERENTIATION ANTIGEN CD72"/>
    <property type="match status" value="1"/>
</dbReference>
<dbReference type="InterPro" id="IPR001304">
    <property type="entry name" value="C-type_lectin-like"/>
</dbReference>
<feature type="domain" description="C-type lectin" evidence="6">
    <location>
        <begin position="237"/>
        <end position="331"/>
    </location>
</feature>
<keyword evidence="5" id="KW-1133">Transmembrane helix</keyword>
<organism evidence="7 8">
    <name type="scientific">Notechis scutatus</name>
    <name type="common">mainland tiger snake</name>
    <dbReference type="NCBI Taxonomy" id="8663"/>
    <lineage>
        <taxon>Eukaryota</taxon>
        <taxon>Metazoa</taxon>
        <taxon>Chordata</taxon>
        <taxon>Craniata</taxon>
        <taxon>Vertebrata</taxon>
        <taxon>Euteleostomi</taxon>
        <taxon>Lepidosauria</taxon>
        <taxon>Squamata</taxon>
        <taxon>Bifurcata</taxon>
        <taxon>Unidentata</taxon>
        <taxon>Episquamata</taxon>
        <taxon>Toxicofera</taxon>
        <taxon>Serpentes</taxon>
        <taxon>Colubroidea</taxon>
        <taxon>Elapidae</taxon>
        <taxon>Hydrophiinae</taxon>
        <taxon>Notechis</taxon>
    </lineage>
</organism>
<dbReference type="GO" id="GO:0005886">
    <property type="term" value="C:plasma membrane"/>
    <property type="evidence" value="ECO:0007669"/>
    <property type="project" value="InterPro"/>
</dbReference>
<protein>
    <submittedName>
        <fullName evidence="8">B-cell differentiation antigen CD72-like</fullName>
    </submittedName>
</protein>
<keyword evidence="7" id="KW-1185">Reference proteome</keyword>
<name>A0A6J1VBX8_9SAUR</name>
<evidence type="ECO:0000256" key="5">
    <source>
        <dbReference type="SAM" id="Phobius"/>
    </source>
</evidence>
<comment type="similarity">
    <text evidence="2">Belongs to the true venom lectin family.</text>
</comment>
<keyword evidence="5" id="KW-0812">Transmembrane</keyword>
<accession>A0A6J1VBX8</accession>
<reference evidence="8" key="1">
    <citation type="submission" date="2025-08" db="UniProtKB">
        <authorList>
            <consortium name="RefSeq"/>
        </authorList>
    </citation>
    <scope>IDENTIFICATION</scope>
</reference>
<gene>
    <name evidence="8" type="primary">LOC113423542</name>
</gene>
<dbReference type="InterPro" id="IPR016187">
    <property type="entry name" value="CTDL_fold"/>
</dbReference>
<evidence type="ECO:0000256" key="3">
    <source>
        <dbReference type="ARBA" id="ARBA00022525"/>
    </source>
</evidence>
<evidence type="ECO:0000256" key="4">
    <source>
        <dbReference type="SAM" id="MobiDB-lite"/>
    </source>
</evidence>
<dbReference type="InterPro" id="IPR016186">
    <property type="entry name" value="C-type_lectin-like/link_sf"/>
</dbReference>
<keyword evidence="5" id="KW-0472">Membrane</keyword>
<proteinExistence type="inferred from homology"/>
<dbReference type="SUPFAM" id="SSF56436">
    <property type="entry name" value="C-type lectin-like"/>
    <property type="match status" value="1"/>
</dbReference>
<dbReference type="Proteomes" id="UP000504612">
    <property type="component" value="Unplaced"/>
</dbReference>
<dbReference type="PROSITE" id="PS50041">
    <property type="entry name" value="C_TYPE_LECTIN_2"/>
    <property type="match status" value="1"/>
</dbReference>
<evidence type="ECO:0000256" key="1">
    <source>
        <dbReference type="ARBA" id="ARBA00004613"/>
    </source>
</evidence>
<evidence type="ECO:0000259" key="6">
    <source>
        <dbReference type="PROSITE" id="PS50041"/>
    </source>
</evidence>
<keyword evidence="3" id="KW-0964">Secreted</keyword>
<feature type="region of interest" description="Disordered" evidence="4">
    <location>
        <begin position="15"/>
        <end position="95"/>
    </location>
</feature>
<evidence type="ECO:0000313" key="7">
    <source>
        <dbReference type="Proteomes" id="UP000504612"/>
    </source>
</evidence>
<dbReference type="GeneID" id="113423542"/>
<dbReference type="Gene3D" id="3.10.100.10">
    <property type="entry name" value="Mannose-Binding Protein A, subunit A"/>
    <property type="match status" value="1"/>
</dbReference>
<dbReference type="InterPro" id="IPR039689">
    <property type="entry name" value="CD72"/>
</dbReference>
<sequence length="331" mass="36928">MFERVTYADLRFAGRKALEKGRGEEPEEGELTYENLQGPGTQEEPRRSGPGAEGQGLPREAPLRAEGPAGAQGIEPAARRRSALVSGHQGSAGWSPRTRWAALGVLGIGLFLLSVTISLGVRYTQASQQLQQASQDHAAEHHALQAGLEESRHLLGLAKQELHSTKEELNSTMVALWQSRAAGNRTQQQLQHQELLVGQANHSLALLRRERASLMANLSQASSCQQIGCCPPGWRLFRWKCLRIDHTPQSWDESQWDCKDASSQLLILKKPWDAHEVWPSASPEHSNHYWIGLKKSRSSFLWVDRSPGFGTSVRYSIFCWRVQIRTSIPYA</sequence>
<evidence type="ECO:0000256" key="2">
    <source>
        <dbReference type="ARBA" id="ARBA00006250"/>
    </source>
</evidence>
<comment type="subcellular location">
    <subcellularLocation>
        <location evidence="1">Secreted</location>
    </subcellularLocation>
</comment>
<dbReference type="PANTHER" id="PTHR15028">
    <property type="entry name" value="CD72-RELATED"/>
    <property type="match status" value="1"/>
</dbReference>
<dbReference type="GO" id="GO:0004888">
    <property type="term" value="F:transmembrane signaling receptor activity"/>
    <property type="evidence" value="ECO:0007669"/>
    <property type="project" value="InterPro"/>
</dbReference>